<organism evidence="1 2">
    <name type="scientific">Thermobifida cellulosilytica TB100</name>
    <dbReference type="NCBI Taxonomy" id="665004"/>
    <lineage>
        <taxon>Bacteria</taxon>
        <taxon>Bacillati</taxon>
        <taxon>Actinomycetota</taxon>
        <taxon>Actinomycetes</taxon>
        <taxon>Streptosporangiales</taxon>
        <taxon>Nocardiopsidaceae</taxon>
        <taxon>Thermobifida</taxon>
    </lineage>
</organism>
<comment type="caution">
    <text evidence="1">The sequence shown here is derived from an EMBL/GenBank/DDBJ whole genome shotgun (WGS) entry which is preliminary data.</text>
</comment>
<dbReference type="PATRIC" id="fig|665004.4.peg.1855"/>
<evidence type="ECO:0000313" key="2">
    <source>
        <dbReference type="Proteomes" id="UP000074382"/>
    </source>
</evidence>
<dbReference type="Proteomes" id="UP000074382">
    <property type="component" value="Unassembled WGS sequence"/>
</dbReference>
<name>A0A147KMK4_THECS</name>
<sequence>MNTTTAHDVLSIRLTAHPMQRAGAFALALLAADGRLRAMKHPEELTPQEIRAANQVMTKDLEATVHAADAKQPGGLSSSPHGGR</sequence>
<accession>A0A147KMK4</accession>
<dbReference type="OrthoDB" id="4008201at2"/>
<dbReference type="EMBL" id="LGEM01000007">
    <property type="protein sequence ID" value="KUP98493.1"/>
    <property type="molecule type" value="Genomic_DNA"/>
</dbReference>
<gene>
    <name evidence="1" type="ORF">AC529_01125</name>
</gene>
<evidence type="ECO:0000313" key="1">
    <source>
        <dbReference type="EMBL" id="KUP98493.1"/>
    </source>
</evidence>
<protein>
    <submittedName>
        <fullName evidence="1">Uncharacterized protein</fullName>
    </submittedName>
</protein>
<dbReference type="RefSeq" id="WP_068755340.1">
    <property type="nucleotide sequence ID" value="NZ_KQ950181.1"/>
</dbReference>
<reference evidence="2" key="1">
    <citation type="journal article" date="2017" name="Acta Aliment.">
        <title>Plant polysaccharide degrading enzyme system of Thermpbifida cellulosilytica TB100 revealed by de novo genome project data.</title>
        <authorList>
            <person name="Toth A."/>
            <person name="Baka E."/>
            <person name="Luzics S."/>
            <person name="Bata-Vidacs I."/>
            <person name="Nagy I."/>
            <person name="Balint B."/>
            <person name="Herceg R."/>
            <person name="Olasz F."/>
            <person name="Wilk T."/>
            <person name="Nagy T."/>
            <person name="Kriszt B."/>
            <person name="Nagy I."/>
            <person name="Kukolya J."/>
        </authorList>
    </citation>
    <scope>NUCLEOTIDE SEQUENCE [LARGE SCALE GENOMIC DNA]</scope>
    <source>
        <strain evidence="2">TB100</strain>
    </source>
</reference>
<dbReference type="AlphaFoldDB" id="A0A147KMK4"/>
<proteinExistence type="predicted"/>
<keyword evidence="2" id="KW-1185">Reference proteome</keyword>